<gene>
    <name evidence="3" type="ORF">ENE74_10105</name>
</gene>
<evidence type="ECO:0000313" key="3">
    <source>
        <dbReference type="EMBL" id="RVT40821.1"/>
    </source>
</evidence>
<dbReference type="RefSeq" id="WP_127690818.1">
    <property type="nucleotide sequence ID" value="NZ_RZUL01000003.1"/>
</dbReference>
<dbReference type="SUPFAM" id="SSF51735">
    <property type="entry name" value="NAD(P)-binding Rossmann-fold domains"/>
    <property type="match status" value="1"/>
</dbReference>
<organism evidence="3 4">
    <name type="scientific">Sphingobium algorifonticola</name>
    <dbReference type="NCBI Taxonomy" id="2008318"/>
    <lineage>
        <taxon>Bacteria</taxon>
        <taxon>Pseudomonadati</taxon>
        <taxon>Pseudomonadota</taxon>
        <taxon>Alphaproteobacteria</taxon>
        <taxon>Sphingomonadales</taxon>
        <taxon>Sphingomonadaceae</taxon>
        <taxon>Sphingobium</taxon>
    </lineage>
</organism>
<name>A0A437J6M7_9SPHN</name>
<dbReference type="OrthoDB" id="9769367at2"/>
<dbReference type="AlphaFoldDB" id="A0A437J6M7"/>
<dbReference type="InterPro" id="IPR032095">
    <property type="entry name" value="Sacchrp_dh-like_C"/>
</dbReference>
<protein>
    <submittedName>
        <fullName evidence="3">Saccharopine dehydrogenase family protein</fullName>
    </submittedName>
</protein>
<comment type="caution">
    <text evidence="3">The sequence shown here is derived from an EMBL/GenBank/DDBJ whole genome shotgun (WGS) entry which is preliminary data.</text>
</comment>
<dbReference type="PANTHER" id="PTHR43796">
    <property type="entry name" value="CARBOXYNORSPERMIDINE SYNTHASE"/>
    <property type="match status" value="1"/>
</dbReference>
<sequence length="401" mass="44455">MSKVLVIGAGGVGSVAVHKMAMNSNIFSDITLASRRIEKCDATAESVKARTGVTIATAQVDADDIDATAALIARVQPKLVVNLALPYQDLAIMEACLKTGVHYMDTANYEPRDEAKFEYHWQWAYQDRFREAGLTALLGSGFDPGVTSVFATYLKKHYLDTIETLDILDCNGGDHGQHFATNFNPEINIREVTAVARHWENGAWVETPPLSHKQSFDFEQVGVKNMYLMYHEELESLKTHLPEIRRIRFWMTFGDAYLKHLEVLQNVGMTRIDPVLYEGKEIIPLQFLKAVLPEPASLGVTTKGKTNIGDIATGTKDGVQKTFYIWNVCDHEEAYAETGNQAVSYTTGVPAMIGAAMLLTGAWGGAGVFNMEQFDPDPFMAMLNEHGLPWQVKELDAPLAF</sequence>
<keyword evidence="4" id="KW-1185">Reference proteome</keyword>
<dbReference type="Proteomes" id="UP000282977">
    <property type="component" value="Unassembled WGS sequence"/>
</dbReference>
<evidence type="ECO:0000259" key="2">
    <source>
        <dbReference type="Pfam" id="PF16653"/>
    </source>
</evidence>
<dbReference type="Pfam" id="PF16653">
    <property type="entry name" value="Sacchrp_dh_C"/>
    <property type="match status" value="1"/>
</dbReference>
<dbReference type="Gene3D" id="3.30.360.10">
    <property type="entry name" value="Dihydrodipicolinate Reductase, domain 2"/>
    <property type="match status" value="1"/>
</dbReference>
<feature type="domain" description="Saccharopine dehydrogenase-like C-terminal" evidence="2">
    <location>
        <begin position="141"/>
        <end position="388"/>
    </location>
</feature>
<accession>A0A437J6M7</accession>
<evidence type="ECO:0000313" key="4">
    <source>
        <dbReference type="Proteomes" id="UP000282977"/>
    </source>
</evidence>
<proteinExistence type="predicted"/>
<dbReference type="PANTHER" id="PTHR43796:SF2">
    <property type="entry name" value="CARBOXYNORSPERMIDINE SYNTHASE"/>
    <property type="match status" value="1"/>
</dbReference>
<dbReference type="InterPro" id="IPR005097">
    <property type="entry name" value="Sacchrp_dh_NADP-bd"/>
</dbReference>
<dbReference type="EMBL" id="RZUL01000003">
    <property type="protein sequence ID" value="RVT40821.1"/>
    <property type="molecule type" value="Genomic_DNA"/>
</dbReference>
<dbReference type="InterPro" id="IPR036291">
    <property type="entry name" value="NAD(P)-bd_dom_sf"/>
</dbReference>
<feature type="domain" description="Saccharopine dehydrogenase NADP binding" evidence="1">
    <location>
        <begin position="4"/>
        <end position="137"/>
    </location>
</feature>
<reference evidence="3 4" key="1">
    <citation type="submission" date="2019-01" db="EMBL/GenBank/DDBJ databases">
        <authorList>
            <person name="Chen W.-M."/>
        </authorList>
    </citation>
    <scope>NUCLEOTIDE SEQUENCE [LARGE SCALE GENOMIC DNA]</scope>
    <source>
        <strain evidence="3 4">TLA-22</strain>
    </source>
</reference>
<evidence type="ECO:0000259" key="1">
    <source>
        <dbReference type="Pfam" id="PF03435"/>
    </source>
</evidence>
<dbReference type="Gene3D" id="3.40.50.720">
    <property type="entry name" value="NAD(P)-binding Rossmann-like Domain"/>
    <property type="match status" value="1"/>
</dbReference>
<dbReference type="Pfam" id="PF03435">
    <property type="entry name" value="Sacchrp_dh_NADP"/>
    <property type="match status" value="1"/>
</dbReference>